<evidence type="ECO:0000256" key="1">
    <source>
        <dbReference type="ARBA" id="ARBA00022884"/>
    </source>
</evidence>
<proteinExistence type="predicted"/>
<keyword evidence="1 2" id="KW-0694">RNA-binding</keyword>
<feature type="compositionally biased region" description="Low complexity" evidence="3">
    <location>
        <begin position="212"/>
        <end position="221"/>
    </location>
</feature>
<dbReference type="PANTHER" id="PTHR23003">
    <property type="entry name" value="RNA RECOGNITION MOTIF RRM DOMAIN CONTAINING PROTEIN"/>
    <property type="match status" value="1"/>
</dbReference>
<gene>
    <name evidence="5" type="ORF">O3M35_002974</name>
</gene>
<reference evidence="5 6" key="1">
    <citation type="submission" date="2022-12" db="EMBL/GenBank/DDBJ databases">
        <title>Chromosome-level genome assembly of true bugs.</title>
        <authorList>
            <person name="Ma L."/>
            <person name="Li H."/>
        </authorList>
    </citation>
    <scope>NUCLEOTIDE SEQUENCE [LARGE SCALE GENOMIC DNA]</scope>
    <source>
        <strain evidence="5">Lab_2022b</strain>
    </source>
</reference>
<evidence type="ECO:0000313" key="6">
    <source>
        <dbReference type="Proteomes" id="UP001461498"/>
    </source>
</evidence>
<feature type="region of interest" description="Disordered" evidence="3">
    <location>
        <begin position="199"/>
        <end position="253"/>
    </location>
</feature>
<dbReference type="Proteomes" id="UP001461498">
    <property type="component" value="Unassembled WGS sequence"/>
</dbReference>
<evidence type="ECO:0000256" key="2">
    <source>
        <dbReference type="PROSITE-ProRule" id="PRU00176"/>
    </source>
</evidence>
<evidence type="ECO:0000313" key="5">
    <source>
        <dbReference type="EMBL" id="KAK9498313.1"/>
    </source>
</evidence>
<keyword evidence="6" id="KW-1185">Reference proteome</keyword>
<dbReference type="EMBL" id="JAPXFL010000012">
    <property type="protein sequence ID" value="KAK9498313.1"/>
    <property type="molecule type" value="Genomic_DNA"/>
</dbReference>
<evidence type="ECO:0000256" key="3">
    <source>
        <dbReference type="SAM" id="MobiDB-lite"/>
    </source>
</evidence>
<feature type="domain" description="RRM" evidence="4">
    <location>
        <begin position="4"/>
        <end position="74"/>
    </location>
</feature>
<feature type="compositionally biased region" description="Basic residues" evidence="3">
    <location>
        <begin position="242"/>
        <end position="253"/>
    </location>
</feature>
<feature type="domain" description="RRM" evidence="4">
    <location>
        <begin position="126"/>
        <end position="198"/>
    </location>
</feature>
<comment type="caution">
    <text evidence="5">The sequence shown here is derived from an EMBL/GenBank/DDBJ whole genome shotgun (WGS) entry which is preliminary data.</text>
</comment>
<dbReference type="AlphaFoldDB" id="A0AAW1CHI5"/>
<accession>A0AAW1CHI5</accession>
<dbReference type="InterPro" id="IPR035979">
    <property type="entry name" value="RBD_domain_sf"/>
</dbReference>
<dbReference type="PROSITE" id="PS50102">
    <property type="entry name" value="RRM"/>
    <property type="match status" value="2"/>
</dbReference>
<dbReference type="Pfam" id="PF00076">
    <property type="entry name" value="RRM_1"/>
    <property type="match status" value="2"/>
</dbReference>
<dbReference type="GO" id="GO:0003729">
    <property type="term" value="F:mRNA binding"/>
    <property type="evidence" value="ECO:0007669"/>
    <property type="project" value="TreeGrafter"/>
</dbReference>
<protein>
    <recommendedName>
        <fullName evidence="4">RRM domain-containing protein</fullName>
    </recommendedName>
</protein>
<evidence type="ECO:0000259" key="4">
    <source>
        <dbReference type="PROSITE" id="PS50102"/>
    </source>
</evidence>
<dbReference type="InterPro" id="IPR000504">
    <property type="entry name" value="RRM_dom"/>
</dbReference>
<dbReference type="PANTHER" id="PTHR23003:SF51">
    <property type="entry name" value="SERINE-ARGININE PROTEIN 55"/>
    <property type="match status" value="1"/>
</dbReference>
<dbReference type="SMART" id="SM00360">
    <property type="entry name" value="RRM"/>
    <property type="match status" value="2"/>
</dbReference>
<name>A0AAW1CHI5_9HEMI</name>
<dbReference type="InterPro" id="IPR050374">
    <property type="entry name" value="RRT5_SRSF_SR"/>
</dbReference>
<dbReference type="SUPFAM" id="SSF54928">
    <property type="entry name" value="RNA-binding domain, RBD"/>
    <property type="match status" value="2"/>
</dbReference>
<feature type="compositionally biased region" description="Basic and acidic residues" evidence="3">
    <location>
        <begin position="222"/>
        <end position="234"/>
    </location>
</feature>
<dbReference type="GO" id="GO:0005737">
    <property type="term" value="C:cytoplasm"/>
    <property type="evidence" value="ECO:0007669"/>
    <property type="project" value="TreeGrafter"/>
</dbReference>
<dbReference type="Gene3D" id="3.30.70.330">
    <property type="match status" value="2"/>
</dbReference>
<sequence length="253" mass="28522">MSQTRVYIGGLSPRCRESDLERFFAGYGRLKSILLKRGYGFVEFEDNHDADDAVDNLNGNDMLGYRVQVAHATPRSFRRTSFAPNFRGGRRGGGRGGFNYGRGRGSYRGGSSYNSSSRQLKRGTGYRVIVKNLSSRISWQDLKDFMRQAGEVSYADVCAELNEGTVEYRYYGDLRRALNTLDNAELDGWKIRLIEENRRERSGSGGGGGGSYHRNSGYNNGSRRDRSCSNDNRTRSITGSRSRSRSPVRSRKR</sequence>
<dbReference type="GO" id="GO:0005634">
    <property type="term" value="C:nucleus"/>
    <property type="evidence" value="ECO:0007669"/>
    <property type="project" value="TreeGrafter"/>
</dbReference>
<organism evidence="5 6">
    <name type="scientific">Rhynocoris fuscipes</name>
    <dbReference type="NCBI Taxonomy" id="488301"/>
    <lineage>
        <taxon>Eukaryota</taxon>
        <taxon>Metazoa</taxon>
        <taxon>Ecdysozoa</taxon>
        <taxon>Arthropoda</taxon>
        <taxon>Hexapoda</taxon>
        <taxon>Insecta</taxon>
        <taxon>Pterygota</taxon>
        <taxon>Neoptera</taxon>
        <taxon>Paraneoptera</taxon>
        <taxon>Hemiptera</taxon>
        <taxon>Heteroptera</taxon>
        <taxon>Panheteroptera</taxon>
        <taxon>Cimicomorpha</taxon>
        <taxon>Reduviidae</taxon>
        <taxon>Harpactorinae</taxon>
        <taxon>Harpactorini</taxon>
        <taxon>Rhynocoris</taxon>
    </lineage>
</organism>
<dbReference type="InterPro" id="IPR012677">
    <property type="entry name" value="Nucleotide-bd_a/b_plait_sf"/>
</dbReference>